<dbReference type="GO" id="GO:0030276">
    <property type="term" value="F:clathrin binding"/>
    <property type="evidence" value="ECO:0007669"/>
    <property type="project" value="TreeGrafter"/>
</dbReference>
<name>J3KZR5_ORYBR</name>
<dbReference type="SUPFAM" id="SSF46565">
    <property type="entry name" value="Chaperone J-domain"/>
    <property type="match status" value="1"/>
</dbReference>
<reference evidence="4" key="1">
    <citation type="journal article" date="2013" name="Nat. Commun.">
        <title>Whole-genome sequencing of Oryza brachyantha reveals mechanisms underlying Oryza genome evolution.</title>
        <authorList>
            <person name="Chen J."/>
            <person name="Huang Q."/>
            <person name="Gao D."/>
            <person name="Wang J."/>
            <person name="Lang Y."/>
            <person name="Liu T."/>
            <person name="Li B."/>
            <person name="Bai Z."/>
            <person name="Luis Goicoechea J."/>
            <person name="Liang C."/>
            <person name="Chen C."/>
            <person name="Zhang W."/>
            <person name="Sun S."/>
            <person name="Liao Y."/>
            <person name="Zhang X."/>
            <person name="Yang L."/>
            <person name="Song C."/>
            <person name="Wang M."/>
            <person name="Shi J."/>
            <person name="Liu G."/>
            <person name="Liu J."/>
            <person name="Zhou H."/>
            <person name="Zhou W."/>
            <person name="Yu Q."/>
            <person name="An N."/>
            <person name="Chen Y."/>
            <person name="Cai Q."/>
            <person name="Wang B."/>
            <person name="Liu B."/>
            <person name="Min J."/>
            <person name="Huang Y."/>
            <person name="Wu H."/>
            <person name="Li Z."/>
            <person name="Zhang Y."/>
            <person name="Yin Y."/>
            <person name="Song W."/>
            <person name="Jiang J."/>
            <person name="Jackson S.A."/>
            <person name="Wing R.A."/>
            <person name="Wang J."/>
            <person name="Chen M."/>
        </authorList>
    </citation>
    <scope>NUCLEOTIDE SEQUENCE [LARGE SCALE GENOMIC DNA]</scope>
    <source>
        <strain evidence="4">cv. IRGC 101232</strain>
    </source>
</reference>
<dbReference type="PANTHER" id="PTHR23172:SF19">
    <property type="entry name" value="J DOMAIN-CONTAINING PROTEIN"/>
    <property type="match status" value="1"/>
</dbReference>
<keyword evidence="3" id="KW-0812">Transmembrane</keyword>
<evidence type="ECO:0000256" key="2">
    <source>
        <dbReference type="SAM" id="MobiDB-lite"/>
    </source>
</evidence>
<dbReference type="eggNOG" id="KOG0431">
    <property type="taxonomic scope" value="Eukaryota"/>
</dbReference>
<dbReference type="AlphaFoldDB" id="J3KZR5"/>
<proteinExistence type="predicted"/>
<feature type="region of interest" description="Disordered" evidence="2">
    <location>
        <begin position="373"/>
        <end position="396"/>
    </location>
</feature>
<protein>
    <submittedName>
        <fullName evidence="4">Uncharacterized protein</fullName>
    </submittedName>
</protein>
<feature type="coiled-coil region" evidence="1">
    <location>
        <begin position="817"/>
        <end position="849"/>
    </location>
</feature>
<evidence type="ECO:0000313" key="4">
    <source>
        <dbReference type="EnsemblPlants" id="OB01G24710.1"/>
    </source>
</evidence>
<feature type="region of interest" description="Disordered" evidence="2">
    <location>
        <begin position="506"/>
        <end position="557"/>
    </location>
</feature>
<evidence type="ECO:0000313" key="5">
    <source>
        <dbReference type="Proteomes" id="UP000006038"/>
    </source>
</evidence>
<dbReference type="STRING" id="4533.J3KZR5"/>
<accession>J3KZR5</accession>
<dbReference type="HOGENOM" id="CLU_007921_0_0_1"/>
<organism evidence="4">
    <name type="scientific">Oryza brachyantha</name>
    <name type="common">malo sina</name>
    <dbReference type="NCBI Taxonomy" id="4533"/>
    <lineage>
        <taxon>Eukaryota</taxon>
        <taxon>Viridiplantae</taxon>
        <taxon>Streptophyta</taxon>
        <taxon>Embryophyta</taxon>
        <taxon>Tracheophyta</taxon>
        <taxon>Spermatophyta</taxon>
        <taxon>Magnoliopsida</taxon>
        <taxon>Liliopsida</taxon>
        <taxon>Poales</taxon>
        <taxon>Poaceae</taxon>
        <taxon>BOP clade</taxon>
        <taxon>Oryzoideae</taxon>
        <taxon>Oryzeae</taxon>
        <taxon>Oryzinae</taxon>
        <taxon>Oryza</taxon>
    </lineage>
</organism>
<dbReference type="InterPro" id="IPR036869">
    <property type="entry name" value="J_dom_sf"/>
</dbReference>
<feature type="compositionally biased region" description="Low complexity" evidence="2">
    <location>
        <begin position="78"/>
        <end position="87"/>
    </location>
</feature>
<dbReference type="GO" id="GO:0072583">
    <property type="term" value="P:clathrin-dependent endocytosis"/>
    <property type="evidence" value="ECO:0007669"/>
    <property type="project" value="TreeGrafter"/>
</dbReference>
<feature type="compositionally biased region" description="Pro residues" evidence="2">
    <location>
        <begin position="375"/>
        <end position="386"/>
    </location>
</feature>
<keyword evidence="1" id="KW-0175">Coiled coil</keyword>
<feature type="compositionally biased region" description="Basic and acidic residues" evidence="2">
    <location>
        <begin position="628"/>
        <end position="722"/>
    </location>
</feature>
<reference evidence="4" key="2">
    <citation type="submission" date="2013-04" db="UniProtKB">
        <authorList>
            <consortium name="EnsemblPlants"/>
        </authorList>
    </citation>
    <scope>IDENTIFICATION</scope>
</reference>
<feature type="transmembrane region" description="Helical" evidence="3">
    <location>
        <begin position="876"/>
        <end position="896"/>
    </location>
</feature>
<dbReference type="OMA" id="STIHEVH"/>
<evidence type="ECO:0000256" key="3">
    <source>
        <dbReference type="SAM" id="Phobius"/>
    </source>
</evidence>
<keyword evidence="5" id="KW-1185">Reference proteome</keyword>
<keyword evidence="3" id="KW-0472">Membrane</keyword>
<dbReference type="GO" id="GO:0031982">
    <property type="term" value="C:vesicle"/>
    <property type="evidence" value="ECO:0007669"/>
    <property type="project" value="TreeGrafter"/>
</dbReference>
<keyword evidence="3" id="KW-1133">Transmembrane helix</keyword>
<sequence>MDDFVLVDDFGPFKPPAAPASASASVSASHYDDMFDSYFNRSAEPAEPSPSSSAPSPLRPPVFDRPVFDDDDHDAADPFDAIPLFGDVGSGGGGGEGEDFLDSLGKGARADVSEPEVVGFDDDLIPGLGSTKSKTTVGEVEQEPEAAGLVDDFIPEWFAGSTVPTKPAPQVKPKAMGFEDDVVPEFGESTSHHDSPWEEPRTRQEKESISSIKTSVHMPDNPFVTLGLFTDHVDNMGMPTKLESTNLEPPSTASEMSDNSDIFSGVTEPMPSFSFASDKESIFGENRSLDGIHSMSHSIKIPQEKPVQQASAKKVGSIMPEMHIHEPPGTIGFNTLNPLPQNLRDELPEENQCSKMSDDVWLTVSDVVLVTQPTSAPPPLRPPPPLATKQTPTESNTNSAYPYTHNEGYNPFIVSTNTSKTSKIDELEEFVKVKPSNFTSGCTQDLNHRIVGIGQDSSTSAAGFKDWAELKHSKGVNQGNFDSMFTSSQCQEKEIDDKTEFYAYEMENKDGEERLEHEKKQREREEENEREREMMRREQEEQKRREKEKEARHAVEKAIREARERAAVEARMRAEREARQRAERAAVQKAAAEARERAAAEARERAAKVAAEAKQRVAAEEARERAAQAAAEARERAAAEARERIAKASAEARERAAAEAREKAATEARAKAERDAVQKAAAEARRRAERAAVERVAAEARQRAANEARKRAEAEARARENQQKTAQPDLDSFFGMPSRSSSAPRSQTATTNPFDVHPQGFADFGAVRTSSASASPFTQPSSTNLMDDLSSVFGAPSSSNVFQEVDGESEERRQARLERHQRTMERAAKALAEKNERDLQVQREQEERHRISETFDFEIKRWAAGKEGNLRALLSTLQYVGFLFLILVSWYVFVWFF</sequence>
<dbReference type="PANTHER" id="PTHR23172">
    <property type="entry name" value="AUXILIN/CYCLIN G-ASSOCIATED KINASE-RELATED"/>
    <property type="match status" value="1"/>
</dbReference>
<dbReference type="Gene3D" id="1.10.287.110">
    <property type="entry name" value="DnaJ domain"/>
    <property type="match status" value="1"/>
</dbReference>
<dbReference type="GO" id="GO:0072318">
    <property type="term" value="P:clathrin coat disassembly"/>
    <property type="evidence" value="ECO:0007669"/>
    <property type="project" value="TreeGrafter"/>
</dbReference>
<evidence type="ECO:0000256" key="1">
    <source>
        <dbReference type="SAM" id="Coils"/>
    </source>
</evidence>
<feature type="compositionally biased region" description="Polar residues" evidence="2">
    <location>
        <begin position="738"/>
        <end position="753"/>
    </location>
</feature>
<dbReference type="EnsemblPlants" id="OB01G24710.1">
    <property type="protein sequence ID" value="OB01G24710.1"/>
    <property type="gene ID" value="OB01G24710"/>
</dbReference>
<feature type="region of interest" description="Disordered" evidence="2">
    <location>
        <begin position="39"/>
        <end position="103"/>
    </location>
</feature>
<feature type="compositionally biased region" description="Basic and acidic residues" evidence="2">
    <location>
        <begin position="190"/>
        <end position="208"/>
    </location>
</feature>
<dbReference type="Proteomes" id="UP000006038">
    <property type="component" value="Chromosome 1"/>
</dbReference>
<feature type="region of interest" description="Disordered" evidence="2">
    <location>
        <begin position="185"/>
        <end position="216"/>
    </location>
</feature>
<feature type="compositionally biased region" description="Low complexity" evidence="2">
    <location>
        <begin position="42"/>
        <end position="56"/>
    </location>
</feature>
<feature type="region of interest" description="Disordered" evidence="2">
    <location>
        <begin position="628"/>
        <end position="757"/>
    </location>
</feature>
<dbReference type="Gramene" id="OB01G24710.1">
    <property type="protein sequence ID" value="OB01G24710.1"/>
    <property type="gene ID" value="OB01G24710"/>
</dbReference>
<dbReference type="GO" id="GO:0005737">
    <property type="term" value="C:cytoplasm"/>
    <property type="evidence" value="ECO:0007669"/>
    <property type="project" value="TreeGrafter"/>
</dbReference>